<dbReference type="InterPro" id="IPR013324">
    <property type="entry name" value="RNA_pol_sigma_r3/r4-like"/>
</dbReference>
<evidence type="ECO:0000313" key="9">
    <source>
        <dbReference type="EMBL" id="NOU95908.1"/>
    </source>
</evidence>
<evidence type="ECO:0000256" key="5">
    <source>
        <dbReference type="ARBA" id="ARBA00023163"/>
    </source>
</evidence>
<evidence type="ECO:0000259" key="7">
    <source>
        <dbReference type="Pfam" id="PF04542"/>
    </source>
</evidence>
<dbReference type="AlphaFoldDB" id="A0A972GT78"/>
<dbReference type="InterPro" id="IPR013249">
    <property type="entry name" value="RNA_pol_sigma70_r4_t2"/>
</dbReference>
<keyword evidence="2 6" id="KW-0805">Transcription regulation</keyword>
<dbReference type="Pfam" id="PF04542">
    <property type="entry name" value="Sigma70_r2"/>
    <property type="match status" value="1"/>
</dbReference>
<dbReference type="GO" id="GO:0016987">
    <property type="term" value="F:sigma factor activity"/>
    <property type="evidence" value="ECO:0007669"/>
    <property type="project" value="UniProtKB-KW"/>
</dbReference>
<accession>A0A972GT78</accession>
<organism evidence="9 10">
    <name type="scientific">Paenibacillus foliorum</name>
    <dbReference type="NCBI Taxonomy" id="2654974"/>
    <lineage>
        <taxon>Bacteria</taxon>
        <taxon>Bacillati</taxon>
        <taxon>Bacillota</taxon>
        <taxon>Bacilli</taxon>
        <taxon>Bacillales</taxon>
        <taxon>Paenibacillaceae</taxon>
        <taxon>Paenibacillus</taxon>
    </lineage>
</organism>
<keyword evidence="10" id="KW-1185">Reference proteome</keyword>
<evidence type="ECO:0000256" key="3">
    <source>
        <dbReference type="ARBA" id="ARBA00023082"/>
    </source>
</evidence>
<dbReference type="NCBIfam" id="TIGR02937">
    <property type="entry name" value="sigma70-ECF"/>
    <property type="match status" value="1"/>
</dbReference>
<keyword evidence="3 6" id="KW-0731">Sigma factor</keyword>
<dbReference type="CDD" id="cd06171">
    <property type="entry name" value="Sigma70_r4"/>
    <property type="match status" value="1"/>
</dbReference>
<proteinExistence type="inferred from homology"/>
<dbReference type="Proteomes" id="UP000641588">
    <property type="component" value="Unassembled WGS sequence"/>
</dbReference>
<evidence type="ECO:0000256" key="2">
    <source>
        <dbReference type="ARBA" id="ARBA00023015"/>
    </source>
</evidence>
<dbReference type="Gene3D" id="1.10.1740.10">
    <property type="match status" value="1"/>
</dbReference>
<sequence>MYSAAQKSSAKIYLTCESFSIVSRLYSIELQGGFVVEECVDRNEKNYEKQQILRVLEGHKEDYAFLVNRYKNKIYGVLRGMGADHQDAQDLTQETFIKAYRKLASHDPSKSFAAWLYTIAANLLKDLWRKTRQTERLADPPTDPSVGYDPEETLLQTEHRTELQILIHQLPPNYRIVLLLRYTNDLSYEEISEVLDVPLNKIQNDLYRAKKRLKQMITIEEVRNDALLKSR</sequence>
<dbReference type="InterPro" id="IPR014284">
    <property type="entry name" value="RNA_pol_sigma-70_dom"/>
</dbReference>
<keyword evidence="4 6" id="KW-0238">DNA-binding</keyword>
<feature type="domain" description="RNA polymerase sigma-70 region 2" evidence="7">
    <location>
        <begin position="66"/>
        <end position="132"/>
    </location>
</feature>
<evidence type="ECO:0000313" key="10">
    <source>
        <dbReference type="Proteomes" id="UP000641588"/>
    </source>
</evidence>
<evidence type="ECO:0000256" key="4">
    <source>
        <dbReference type="ARBA" id="ARBA00023125"/>
    </source>
</evidence>
<dbReference type="SUPFAM" id="SSF88659">
    <property type="entry name" value="Sigma3 and sigma4 domains of RNA polymerase sigma factors"/>
    <property type="match status" value="1"/>
</dbReference>
<dbReference type="InterPro" id="IPR036388">
    <property type="entry name" value="WH-like_DNA-bd_sf"/>
</dbReference>
<dbReference type="InterPro" id="IPR007627">
    <property type="entry name" value="RNA_pol_sigma70_r2"/>
</dbReference>
<dbReference type="Gene3D" id="1.10.10.10">
    <property type="entry name" value="Winged helix-like DNA-binding domain superfamily/Winged helix DNA-binding domain"/>
    <property type="match status" value="1"/>
</dbReference>
<keyword evidence="5 6" id="KW-0804">Transcription</keyword>
<comment type="similarity">
    <text evidence="1 6">Belongs to the sigma-70 factor family. ECF subfamily.</text>
</comment>
<protein>
    <recommendedName>
        <fullName evidence="6">RNA polymerase sigma factor</fullName>
    </recommendedName>
</protein>
<dbReference type="Pfam" id="PF08281">
    <property type="entry name" value="Sigma70_r4_2"/>
    <property type="match status" value="1"/>
</dbReference>
<dbReference type="EMBL" id="WHOD01000082">
    <property type="protein sequence ID" value="NOU95908.1"/>
    <property type="molecule type" value="Genomic_DNA"/>
</dbReference>
<reference evidence="9" key="1">
    <citation type="submission" date="2019-10" db="EMBL/GenBank/DDBJ databases">
        <title>Description of Paenibacillus glebae sp. nov.</title>
        <authorList>
            <person name="Carlier A."/>
            <person name="Qi S."/>
        </authorList>
    </citation>
    <scope>NUCLEOTIDE SEQUENCE</scope>
    <source>
        <strain evidence="9">LMG 31456</strain>
    </source>
</reference>
<dbReference type="PANTHER" id="PTHR43133:SF51">
    <property type="entry name" value="RNA POLYMERASE SIGMA FACTOR"/>
    <property type="match status" value="1"/>
</dbReference>
<feature type="domain" description="RNA polymerase sigma factor 70 region 4 type 2" evidence="8">
    <location>
        <begin position="163"/>
        <end position="213"/>
    </location>
</feature>
<dbReference type="GO" id="GO:0006352">
    <property type="term" value="P:DNA-templated transcription initiation"/>
    <property type="evidence" value="ECO:0007669"/>
    <property type="project" value="InterPro"/>
</dbReference>
<gene>
    <name evidence="9" type="ORF">GC093_22170</name>
</gene>
<dbReference type="GO" id="GO:0003677">
    <property type="term" value="F:DNA binding"/>
    <property type="evidence" value="ECO:0007669"/>
    <property type="project" value="UniProtKB-KW"/>
</dbReference>
<dbReference type="InterPro" id="IPR000838">
    <property type="entry name" value="RNA_pol_sigma70_ECF_CS"/>
</dbReference>
<dbReference type="InterPro" id="IPR039425">
    <property type="entry name" value="RNA_pol_sigma-70-like"/>
</dbReference>
<dbReference type="PROSITE" id="PS01063">
    <property type="entry name" value="SIGMA70_ECF"/>
    <property type="match status" value="1"/>
</dbReference>
<dbReference type="InterPro" id="IPR013325">
    <property type="entry name" value="RNA_pol_sigma_r2"/>
</dbReference>
<comment type="caution">
    <text evidence="9">The sequence shown here is derived from an EMBL/GenBank/DDBJ whole genome shotgun (WGS) entry which is preliminary data.</text>
</comment>
<dbReference type="PANTHER" id="PTHR43133">
    <property type="entry name" value="RNA POLYMERASE ECF-TYPE SIGMA FACTO"/>
    <property type="match status" value="1"/>
</dbReference>
<dbReference type="GO" id="GO:0006950">
    <property type="term" value="P:response to stress"/>
    <property type="evidence" value="ECO:0007669"/>
    <property type="project" value="UniProtKB-ARBA"/>
</dbReference>
<evidence type="ECO:0000256" key="1">
    <source>
        <dbReference type="ARBA" id="ARBA00010641"/>
    </source>
</evidence>
<dbReference type="SUPFAM" id="SSF88946">
    <property type="entry name" value="Sigma2 domain of RNA polymerase sigma factors"/>
    <property type="match status" value="1"/>
</dbReference>
<name>A0A972GT78_9BACL</name>
<evidence type="ECO:0000259" key="8">
    <source>
        <dbReference type="Pfam" id="PF08281"/>
    </source>
</evidence>
<evidence type="ECO:0000256" key="6">
    <source>
        <dbReference type="RuleBase" id="RU000716"/>
    </source>
</evidence>